<protein>
    <submittedName>
        <fullName evidence="3">Uncharacterized protein</fullName>
    </submittedName>
</protein>
<evidence type="ECO:0000256" key="2">
    <source>
        <dbReference type="SAM" id="Phobius"/>
    </source>
</evidence>
<evidence type="ECO:0000313" key="4">
    <source>
        <dbReference type="Proteomes" id="UP001498421"/>
    </source>
</evidence>
<feature type="compositionally biased region" description="Basic and acidic residues" evidence="1">
    <location>
        <begin position="414"/>
        <end position="423"/>
    </location>
</feature>
<keyword evidence="2" id="KW-0812">Transmembrane</keyword>
<reference evidence="3 4" key="1">
    <citation type="journal article" date="2025" name="Microbiol. Resour. Announc.">
        <title>Draft genome sequences for Neonectria magnoliae and Neonectria punicea, canker pathogens of Liriodendron tulipifera and Acer saccharum in West Virginia.</title>
        <authorList>
            <person name="Petronek H.M."/>
            <person name="Kasson M.T."/>
            <person name="Metheny A.M."/>
            <person name="Stauder C.M."/>
            <person name="Lovett B."/>
            <person name="Lynch S.C."/>
            <person name="Garnas J.R."/>
            <person name="Kasson L.R."/>
            <person name="Stajich J.E."/>
        </authorList>
    </citation>
    <scope>NUCLEOTIDE SEQUENCE [LARGE SCALE GENOMIC DNA]</scope>
    <source>
        <strain evidence="3 4">NRRL 64651</strain>
    </source>
</reference>
<dbReference type="InterPro" id="IPR021514">
    <property type="entry name" value="DUF3176"/>
</dbReference>
<dbReference type="Pfam" id="PF11374">
    <property type="entry name" value="DUF3176"/>
    <property type="match status" value="1"/>
</dbReference>
<keyword evidence="2" id="KW-1133">Transmembrane helix</keyword>
<dbReference type="Proteomes" id="UP001498421">
    <property type="component" value="Unassembled WGS sequence"/>
</dbReference>
<dbReference type="EMBL" id="JAZAVK010000065">
    <property type="protein sequence ID" value="KAK7426512.1"/>
    <property type="molecule type" value="Genomic_DNA"/>
</dbReference>
<comment type="caution">
    <text evidence="3">The sequence shown here is derived from an EMBL/GenBank/DDBJ whole genome shotgun (WGS) entry which is preliminary data.</text>
</comment>
<evidence type="ECO:0000313" key="3">
    <source>
        <dbReference type="EMBL" id="KAK7426512.1"/>
    </source>
</evidence>
<sequence>MFHSARRMKLAAWALEYWALLGSIASFVAMVILLRIFNGKEVFAWNSVTLNTIVSILSLAMKASLAYVLAECMGQWKWILFAREARPLMDFERIDAATRGPLGSLRILIRTKGAPCLQFGAVLTLLAVGLDPLAQQLVQFRQSVAFERGDYDDPSTVALISRAPWYAMGKTSVLQDDVENSTALNYTVSTETPLSMQSAILTGLSRAPWEVAQEPLVQCPTGNCTWDQFNTLGVCHKCNNITSDLKRAEGFGEVIVALGGYRLPGSGIPSTAYTLPNGHFIANIDGCPPYNGLFATCDNSQPLGPYSDRQHAITSFGTGNPNKTNSMKDIDTFDTLIWSMSVISPDVEWLNRSSSPLGEDSGDVAKWPDIPMQAMECAVYYCVKTTDSTVAGNQLRENITEATEFVRTSGSWERGPEREKNLKENVPPEDERDSLEFDSRYSVVEYSDLVLALPNNDTESLYRVDQKSIKALSAHFQGLFMANLTGSLRQRTQIEKKLGKSAVAFNGVSIGPESDHVSMEATPPGLNGVWAWTRTNMSSTFLALATSMTNEMRRNYAPGLESNSGQDKDRFQDGTLTQFGSVGFVTVVYDIQWPWIALHGVMLGAVIVFLFMTLVGSGLTTAVPLWKSSSLGTMRRGYEVGNVFGGTYTIEDMETTARKAYVKIPQRDFAESAPFRSDHDLTREVDS</sequence>
<proteinExistence type="predicted"/>
<dbReference type="PANTHER" id="PTHR35394:SF5">
    <property type="entry name" value="DUF3176 DOMAIN-CONTAINING PROTEIN"/>
    <property type="match status" value="1"/>
</dbReference>
<keyword evidence="2" id="KW-0472">Membrane</keyword>
<feature type="transmembrane region" description="Helical" evidence="2">
    <location>
        <begin position="602"/>
        <end position="626"/>
    </location>
</feature>
<gene>
    <name evidence="3" type="ORF">QQZ08_006970</name>
</gene>
<evidence type="ECO:0000256" key="1">
    <source>
        <dbReference type="SAM" id="MobiDB-lite"/>
    </source>
</evidence>
<accession>A0ABR1I0I3</accession>
<organism evidence="3 4">
    <name type="scientific">Neonectria magnoliae</name>
    <dbReference type="NCBI Taxonomy" id="2732573"/>
    <lineage>
        <taxon>Eukaryota</taxon>
        <taxon>Fungi</taxon>
        <taxon>Dikarya</taxon>
        <taxon>Ascomycota</taxon>
        <taxon>Pezizomycotina</taxon>
        <taxon>Sordariomycetes</taxon>
        <taxon>Hypocreomycetidae</taxon>
        <taxon>Hypocreales</taxon>
        <taxon>Nectriaceae</taxon>
        <taxon>Neonectria</taxon>
    </lineage>
</organism>
<feature type="transmembrane region" description="Helical" evidence="2">
    <location>
        <begin position="12"/>
        <end position="37"/>
    </location>
</feature>
<dbReference type="PANTHER" id="PTHR35394">
    <property type="entry name" value="DUF3176 DOMAIN-CONTAINING PROTEIN"/>
    <property type="match status" value="1"/>
</dbReference>
<name>A0ABR1I0I3_9HYPO</name>
<keyword evidence="4" id="KW-1185">Reference proteome</keyword>
<feature type="region of interest" description="Disordered" evidence="1">
    <location>
        <begin position="407"/>
        <end position="434"/>
    </location>
</feature>